<reference evidence="1 2" key="1">
    <citation type="submission" date="2020-04" db="EMBL/GenBank/DDBJ databases">
        <authorList>
            <person name="De Canck E."/>
        </authorList>
    </citation>
    <scope>NUCLEOTIDE SEQUENCE [LARGE SCALE GENOMIC DNA]</scope>
    <source>
        <strain evidence="1 2">LMG 28138</strain>
    </source>
</reference>
<keyword evidence="2" id="KW-1185">Reference proteome</keyword>
<protein>
    <submittedName>
        <fullName evidence="1">Uncharacterized protein</fullName>
    </submittedName>
</protein>
<accession>A0A6S7BI42</accession>
<name>A0A6S7BI42_9BURK</name>
<dbReference type="AlphaFoldDB" id="A0A6S7BI42"/>
<organism evidence="1 2">
    <name type="scientific">Pararobbsia alpina</name>
    <dbReference type="NCBI Taxonomy" id="621374"/>
    <lineage>
        <taxon>Bacteria</taxon>
        <taxon>Pseudomonadati</taxon>
        <taxon>Pseudomonadota</taxon>
        <taxon>Betaproteobacteria</taxon>
        <taxon>Burkholderiales</taxon>
        <taxon>Burkholderiaceae</taxon>
        <taxon>Pararobbsia</taxon>
    </lineage>
</organism>
<evidence type="ECO:0000313" key="1">
    <source>
        <dbReference type="EMBL" id="CAB3789410.1"/>
    </source>
</evidence>
<proteinExistence type="predicted"/>
<dbReference type="Proteomes" id="UP000494115">
    <property type="component" value="Unassembled WGS sequence"/>
</dbReference>
<evidence type="ECO:0000313" key="2">
    <source>
        <dbReference type="Proteomes" id="UP000494115"/>
    </source>
</evidence>
<dbReference type="RefSeq" id="WP_175105296.1">
    <property type="nucleotide sequence ID" value="NZ_CADIKM010000011.1"/>
</dbReference>
<dbReference type="EMBL" id="CADIKM010000011">
    <property type="protein sequence ID" value="CAB3789410.1"/>
    <property type="molecule type" value="Genomic_DNA"/>
</dbReference>
<sequence>MFDDSILLSFSCAWDMQGLEQWTKAWYEQAVQAEFIQPPYHADADGLERLRGYFNVGLSPAEAAQAYFGRKH</sequence>
<gene>
    <name evidence="1" type="ORF">LMG28138_02763</name>
</gene>